<evidence type="ECO:0000313" key="2">
    <source>
        <dbReference type="Proteomes" id="UP000295197"/>
    </source>
</evidence>
<gene>
    <name evidence="1" type="ORF">EDC17_10029</name>
</gene>
<comment type="caution">
    <text evidence="1">The sequence shown here is derived from an EMBL/GenBank/DDBJ whole genome shotgun (WGS) entry which is preliminary data.</text>
</comment>
<evidence type="ECO:0000313" key="1">
    <source>
        <dbReference type="EMBL" id="TCV20303.1"/>
    </source>
</evidence>
<name>A0A4R3VWI5_9SPHI</name>
<keyword evidence="2" id="KW-1185">Reference proteome</keyword>
<dbReference type="EMBL" id="SMBZ01000002">
    <property type="protein sequence ID" value="TCV20303.1"/>
    <property type="molecule type" value="Genomic_DNA"/>
</dbReference>
<sequence>MNNKKYYIWQLASFLASHNMKMSGEELAEHLNRNNFLTNYGTTYQGGRGTYKLIKETWKWVQEDLNLSDEAEKIANSFVKPDGTYAYQ</sequence>
<accession>A0A4R3VWI5</accession>
<organism evidence="1 2">
    <name type="scientific">Sphingobacterium alimentarium</name>
    <dbReference type="NCBI Taxonomy" id="797292"/>
    <lineage>
        <taxon>Bacteria</taxon>
        <taxon>Pseudomonadati</taxon>
        <taxon>Bacteroidota</taxon>
        <taxon>Sphingobacteriia</taxon>
        <taxon>Sphingobacteriales</taxon>
        <taxon>Sphingobacteriaceae</taxon>
        <taxon>Sphingobacterium</taxon>
    </lineage>
</organism>
<proteinExistence type="predicted"/>
<reference evidence="1 2" key="1">
    <citation type="submission" date="2019-03" db="EMBL/GenBank/DDBJ databases">
        <title>Genomic Encyclopedia of Type Strains, Phase IV (KMG-IV): sequencing the most valuable type-strain genomes for metagenomic binning, comparative biology and taxonomic classification.</title>
        <authorList>
            <person name="Goeker M."/>
        </authorList>
    </citation>
    <scope>NUCLEOTIDE SEQUENCE [LARGE SCALE GENOMIC DNA]</scope>
    <source>
        <strain evidence="1 2">DSM 22362</strain>
    </source>
</reference>
<dbReference type="RefSeq" id="WP_132776029.1">
    <property type="nucleotide sequence ID" value="NZ_SMBZ01000002.1"/>
</dbReference>
<dbReference type="AlphaFoldDB" id="A0A4R3VWI5"/>
<dbReference type="Proteomes" id="UP000295197">
    <property type="component" value="Unassembled WGS sequence"/>
</dbReference>
<dbReference type="OrthoDB" id="982534at2"/>
<protein>
    <submittedName>
        <fullName evidence="1">Uncharacterized protein</fullName>
    </submittedName>
</protein>